<feature type="cross-link" description="Glycyl lysine isopeptide (Lys-Gly) (interchain with G-Cter in SUMO2)" evidence="9">
    <location>
        <position position="298"/>
    </location>
</feature>
<protein>
    <submittedName>
        <fullName evidence="14">Uncharacterized protein</fullName>
    </submittedName>
</protein>
<evidence type="ECO:0000259" key="13">
    <source>
        <dbReference type="PROSITE" id="PS50011"/>
    </source>
</evidence>
<sequence length="734" mass="80070">MAVIALPTTDSFSPDFPPFAPHDADVWGATQIQESQDHQPSEADNAWAKFVHLSSGQELFIPHNPDQQVQSFQVGRAYWNGFFNNQTISVTHAKITSLKNEPDRVLLEDVSSNGTIIKNTHVHRSKAYMLDGDIVYFGRTCALNSPLPLPEYSFHMLNNKRIKPRQHGLAADYLIQEAKPLGSGTFATVFKGHDIRSAEPVAIKRIDKHKFGTTMIDRELLIMESLDHPNIVRLKNRYEDDQFVYFVLEFVDGGDLFSKIVEHPRRRLTEEESRHMAYQMCLGLDYAHQKNIAHRDIKPENVLLTKDNPPKIKIADFGLGKLASAQSGLKTQCGTPEYLAPEILLSKKSVEGYDSKVDSYSLGVTVFVMLMGRHPYEPMPAHLNVELLSQRRLPKAELARYHISADAIDFVDKLMCNDPGNRMSIGAALQHRWIRAFQETSNSNSLHPSSSFASFISDATDATANAPITPTELTYSLSRNLSLTARPPFSSGGQSDSTEGYGDGDEFTDPDTPMPGLKSKFSDVSDISSVGTLPGTYPSSMVAVANGSVFGGRTAFGAAAAGRLPVDAEGNEYVPDSQPPHPDDTPMELMDSTTAVDGMDCDEDEPSGRGAKGKGQEREQEQEQGMKRKASSPLSPLPEGYLRKQAAAAAAVAAGGAGVRTRAAAFGLRAGVSPKPSPAQVQSPKKGVRKVTPQSAGRRHSERIKARVNIVGDEPPLSPVGKRRARGRAGAPSS</sequence>
<evidence type="ECO:0000256" key="2">
    <source>
        <dbReference type="ARBA" id="ARBA00022527"/>
    </source>
</evidence>
<keyword evidence="5" id="KW-0418">Kinase</keyword>
<keyword evidence="6 8" id="KW-0067">ATP-binding</keyword>
<dbReference type="PROSITE" id="PS50011">
    <property type="entry name" value="PROTEIN_KINASE_DOM"/>
    <property type="match status" value="1"/>
</dbReference>
<dbReference type="SUPFAM" id="SSF56112">
    <property type="entry name" value="Protein kinase-like (PK-like)"/>
    <property type="match status" value="1"/>
</dbReference>
<dbReference type="PROSITE" id="PS50006">
    <property type="entry name" value="FHA_DOMAIN"/>
    <property type="match status" value="1"/>
</dbReference>
<dbReference type="STRING" id="930990.A0A067NBL4"/>
<feature type="region of interest" description="Disordered" evidence="11">
    <location>
        <begin position="485"/>
        <end position="525"/>
    </location>
</feature>
<organism evidence="14 15">
    <name type="scientific">Botryobasidium botryosum (strain FD-172 SS1)</name>
    <dbReference type="NCBI Taxonomy" id="930990"/>
    <lineage>
        <taxon>Eukaryota</taxon>
        <taxon>Fungi</taxon>
        <taxon>Dikarya</taxon>
        <taxon>Basidiomycota</taxon>
        <taxon>Agaricomycotina</taxon>
        <taxon>Agaricomycetes</taxon>
        <taxon>Cantharellales</taxon>
        <taxon>Botryobasidiaceae</taxon>
        <taxon>Botryobasidium</taxon>
    </lineage>
</organism>
<evidence type="ECO:0000256" key="3">
    <source>
        <dbReference type="ARBA" id="ARBA00022679"/>
    </source>
</evidence>
<dbReference type="AlphaFoldDB" id="A0A067NBL4"/>
<accession>A0A067NBL4</accession>
<dbReference type="InterPro" id="IPR030616">
    <property type="entry name" value="Aur-like"/>
</dbReference>
<feature type="binding site" evidence="8">
    <location>
        <begin position="300"/>
        <end position="301"/>
    </location>
    <ligand>
        <name>ATP</name>
        <dbReference type="ChEBI" id="CHEBI:30616"/>
    </ligand>
</feature>
<gene>
    <name evidence="14" type="ORF">BOTBODRAFT_25604</name>
</gene>
<feature type="compositionally biased region" description="Basic and acidic residues" evidence="11">
    <location>
        <begin position="614"/>
        <end position="626"/>
    </location>
</feature>
<dbReference type="PANTHER" id="PTHR24350">
    <property type="entry name" value="SERINE/THREONINE-PROTEIN KINASE IAL-RELATED"/>
    <property type="match status" value="1"/>
</dbReference>
<dbReference type="SMART" id="SM00220">
    <property type="entry name" value="S_TKc"/>
    <property type="match status" value="1"/>
</dbReference>
<dbReference type="Gene3D" id="1.10.510.10">
    <property type="entry name" value="Transferase(Phosphotransferase) domain 1"/>
    <property type="match status" value="1"/>
</dbReference>
<dbReference type="OrthoDB" id="10252171at2759"/>
<dbReference type="GO" id="GO:0004674">
    <property type="term" value="F:protein serine/threonine kinase activity"/>
    <property type="evidence" value="ECO:0007669"/>
    <property type="project" value="UniProtKB-KW"/>
</dbReference>
<dbReference type="PROSITE" id="PS00107">
    <property type="entry name" value="PROTEIN_KINASE_ATP"/>
    <property type="match status" value="1"/>
</dbReference>
<evidence type="ECO:0000256" key="5">
    <source>
        <dbReference type="ARBA" id="ARBA00022777"/>
    </source>
</evidence>
<feature type="domain" description="FHA" evidence="12">
    <location>
        <begin position="59"/>
        <end position="122"/>
    </location>
</feature>
<keyword evidence="4 8" id="KW-0547">Nucleotide-binding</keyword>
<evidence type="ECO:0000256" key="7">
    <source>
        <dbReference type="PIRSR" id="PIRSR630616-1"/>
    </source>
</evidence>
<feature type="binding site" evidence="8 10">
    <location>
        <position position="204"/>
    </location>
    <ligand>
        <name>ATP</name>
        <dbReference type="ChEBI" id="CHEBI:30616"/>
    </ligand>
</feature>
<feature type="active site" description="Proton acceptor" evidence="7">
    <location>
        <position position="296"/>
    </location>
</feature>
<feature type="region of interest" description="Disordered" evidence="11">
    <location>
        <begin position="669"/>
        <end position="734"/>
    </location>
</feature>
<reference evidence="15" key="1">
    <citation type="journal article" date="2014" name="Proc. Natl. Acad. Sci. U.S.A.">
        <title>Extensive sampling of basidiomycete genomes demonstrates inadequacy of the white-rot/brown-rot paradigm for wood decay fungi.</title>
        <authorList>
            <person name="Riley R."/>
            <person name="Salamov A.A."/>
            <person name="Brown D.W."/>
            <person name="Nagy L.G."/>
            <person name="Floudas D."/>
            <person name="Held B.W."/>
            <person name="Levasseur A."/>
            <person name="Lombard V."/>
            <person name="Morin E."/>
            <person name="Otillar R."/>
            <person name="Lindquist E.A."/>
            <person name="Sun H."/>
            <person name="LaButti K.M."/>
            <person name="Schmutz J."/>
            <person name="Jabbour D."/>
            <person name="Luo H."/>
            <person name="Baker S.E."/>
            <person name="Pisabarro A.G."/>
            <person name="Walton J.D."/>
            <person name="Blanchette R.A."/>
            <person name="Henrissat B."/>
            <person name="Martin F."/>
            <person name="Cullen D."/>
            <person name="Hibbett D.S."/>
            <person name="Grigoriev I.V."/>
        </authorList>
    </citation>
    <scope>NUCLEOTIDE SEQUENCE [LARGE SCALE GENOMIC DNA]</scope>
    <source>
        <strain evidence="15">FD-172 SS1</strain>
    </source>
</reference>
<dbReference type="InterPro" id="IPR011009">
    <property type="entry name" value="Kinase-like_dom_sf"/>
</dbReference>
<dbReference type="InterPro" id="IPR000719">
    <property type="entry name" value="Prot_kinase_dom"/>
</dbReference>
<evidence type="ECO:0000256" key="11">
    <source>
        <dbReference type="SAM" id="MobiDB-lite"/>
    </source>
</evidence>
<evidence type="ECO:0000256" key="10">
    <source>
        <dbReference type="PROSITE-ProRule" id="PRU10141"/>
    </source>
</evidence>
<dbReference type="InterPro" id="IPR008271">
    <property type="entry name" value="Ser/Thr_kinase_AS"/>
</dbReference>
<evidence type="ECO:0000256" key="8">
    <source>
        <dbReference type="PIRSR" id="PIRSR630616-2"/>
    </source>
</evidence>
<feature type="binding site" evidence="8">
    <location>
        <position position="316"/>
    </location>
    <ligand>
        <name>ATP</name>
        <dbReference type="ChEBI" id="CHEBI:30616"/>
    </ligand>
</feature>
<dbReference type="Gene3D" id="2.60.200.20">
    <property type="match status" value="1"/>
</dbReference>
<keyword evidence="2" id="KW-0723">Serine/threonine-protein kinase</keyword>
<dbReference type="Pfam" id="PF00069">
    <property type="entry name" value="Pkinase"/>
    <property type="match status" value="1"/>
</dbReference>
<dbReference type="InterPro" id="IPR000253">
    <property type="entry name" value="FHA_dom"/>
</dbReference>
<keyword evidence="15" id="KW-1185">Reference proteome</keyword>
<evidence type="ECO:0000256" key="9">
    <source>
        <dbReference type="PIRSR" id="PIRSR630616-3"/>
    </source>
</evidence>
<name>A0A067NBL4_BOTB1</name>
<evidence type="ECO:0000256" key="6">
    <source>
        <dbReference type="ARBA" id="ARBA00022840"/>
    </source>
</evidence>
<dbReference type="Pfam" id="PF00498">
    <property type="entry name" value="FHA"/>
    <property type="match status" value="1"/>
</dbReference>
<keyword evidence="3" id="KW-0808">Transferase</keyword>
<dbReference type="SUPFAM" id="SSF49879">
    <property type="entry name" value="SMAD/FHA domain"/>
    <property type="match status" value="1"/>
</dbReference>
<dbReference type="Proteomes" id="UP000027195">
    <property type="component" value="Unassembled WGS sequence"/>
</dbReference>
<evidence type="ECO:0000256" key="4">
    <source>
        <dbReference type="ARBA" id="ARBA00022741"/>
    </source>
</evidence>
<feature type="domain" description="Protein kinase" evidence="13">
    <location>
        <begin position="175"/>
        <end position="434"/>
    </location>
</feature>
<dbReference type="HOGENOM" id="CLU_377644_0_0_1"/>
<proteinExistence type="inferred from homology"/>
<dbReference type="FunFam" id="1.10.510.10:FF:000571">
    <property type="entry name" value="Maternal embryonic leucine zipper kinase"/>
    <property type="match status" value="1"/>
</dbReference>
<evidence type="ECO:0000256" key="1">
    <source>
        <dbReference type="ARBA" id="ARBA00005575"/>
    </source>
</evidence>
<comment type="similarity">
    <text evidence="1">Belongs to the protein kinase superfamily. CAMK Ser/Thr protein kinase family. CHEK2 subfamily.</text>
</comment>
<feature type="region of interest" description="Disordered" evidence="11">
    <location>
        <begin position="569"/>
        <end position="639"/>
    </location>
</feature>
<evidence type="ECO:0000313" key="14">
    <source>
        <dbReference type="EMBL" id="KDQ21181.1"/>
    </source>
</evidence>
<dbReference type="GO" id="GO:0005524">
    <property type="term" value="F:ATP binding"/>
    <property type="evidence" value="ECO:0007669"/>
    <property type="project" value="UniProtKB-UniRule"/>
</dbReference>
<evidence type="ECO:0000259" key="12">
    <source>
        <dbReference type="PROSITE" id="PS50006"/>
    </source>
</evidence>
<dbReference type="PROSITE" id="PS00108">
    <property type="entry name" value="PROTEIN_KINASE_ST"/>
    <property type="match status" value="1"/>
</dbReference>
<dbReference type="InterPro" id="IPR017441">
    <property type="entry name" value="Protein_kinase_ATP_BS"/>
</dbReference>
<dbReference type="InParanoid" id="A0A067NBL4"/>
<evidence type="ECO:0000313" key="15">
    <source>
        <dbReference type="Proteomes" id="UP000027195"/>
    </source>
</evidence>
<dbReference type="EMBL" id="KL198016">
    <property type="protein sequence ID" value="KDQ21181.1"/>
    <property type="molecule type" value="Genomic_DNA"/>
</dbReference>
<dbReference type="InterPro" id="IPR008984">
    <property type="entry name" value="SMAD_FHA_dom_sf"/>
</dbReference>